<dbReference type="InterPro" id="IPR018027">
    <property type="entry name" value="Asn/Gln_amidotransferase"/>
</dbReference>
<evidence type="ECO:0000259" key="11">
    <source>
        <dbReference type="SMART" id="SM00845"/>
    </source>
</evidence>
<dbReference type="EC" id="6.3.5.-" evidence="10"/>
<sequence length="503" mass="56651">MNLQPVIGLETHVQLKTNTKMFCRCLARGQDEKPNINICPVCLGHPGVLPIPNKQAVRWSILVSLALGGKIAEYSKFDRKNYFYPDLPKSYQISQFDLPIMQDGQLTVEIPGEETPSIVRLERLHLEEDAAKNIHGQDGKTYVDFNRGGTPLCEIVTKPDIHSAAQAKAYMQEMRLLVRSLGVSDGDMEKGQLRCDVNVSLREVDDNGTPIDDKLHPKTEIKNVNSFKAVERAIEHEIQRQTKLWEMGTPPAETTTRGWNETKQITVDQRTKEGSADYRYFPEPDIPPMNLKEMTDEVARTIPELPWNKRTRFANEYGFKKDEIKQMIDDPALADFAERSMSELGAWLLGREDVDEDNVDEHRKKLNKLFCSWLLNKLIGLLTERKIDVRIMKVTPENFAEFIVMLSEGRITGTKGLEVLGAMLDSGADPEHVIEDLGATRMDDITALASIVDTVLAENPAEAERFKAGETKLLQFFVGQIMKATQGNADAGTSAKVLIERLK</sequence>
<keyword evidence="5 10" id="KW-0067">ATP-binding</keyword>
<dbReference type="NCBIfam" id="NF004014">
    <property type="entry name" value="PRK05477.1-4"/>
    <property type="match status" value="1"/>
</dbReference>
<dbReference type="HAMAP" id="MF_00121">
    <property type="entry name" value="GatB"/>
    <property type="match status" value="1"/>
</dbReference>
<evidence type="ECO:0000256" key="9">
    <source>
        <dbReference type="ARBA" id="ARBA00047913"/>
    </source>
</evidence>
<comment type="catalytic activity">
    <reaction evidence="8 10">
        <text>L-aspartyl-tRNA(Asn) + L-glutamine + ATP + H2O = L-asparaginyl-tRNA(Asn) + L-glutamate + ADP + phosphate + 2 H(+)</text>
        <dbReference type="Rhea" id="RHEA:14513"/>
        <dbReference type="Rhea" id="RHEA-COMP:9674"/>
        <dbReference type="Rhea" id="RHEA-COMP:9677"/>
        <dbReference type="ChEBI" id="CHEBI:15377"/>
        <dbReference type="ChEBI" id="CHEBI:15378"/>
        <dbReference type="ChEBI" id="CHEBI:29985"/>
        <dbReference type="ChEBI" id="CHEBI:30616"/>
        <dbReference type="ChEBI" id="CHEBI:43474"/>
        <dbReference type="ChEBI" id="CHEBI:58359"/>
        <dbReference type="ChEBI" id="CHEBI:78515"/>
        <dbReference type="ChEBI" id="CHEBI:78516"/>
        <dbReference type="ChEBI" id="CHEBI:456216"/>
    </reaction>
</comment>
<dbReference type="EMBL" id="LCAW01000004">
    <property type="protein sequence ID" value="KKR99648.1"/>
    <property type="molecule type" value="Genomic_DNA"/>
</dbReference>
<evidence type="ECO:0000256" key="3">
    <source>
        <dbReference type="ARBA" id="ARBA00022598"/>
    </source>
</evidence>
<dbReference type="InterPro" id="IPR023168">
    <property type="entry name" value="GatB_Yqey_C_2"/>
</dbReference>
<dbReference type="Pfam" id="PF02637">
    <property type="entry name" value="GatB_Yqey"/>
    <property type="match status" value="1"/>
</dbReference>
<comment type="catalytic activity">
    <reaction evidence="9 10">
        <text>L-glutamyl-tRNA(Gln) + L-glutamine + ATP + H2O = L-glutaminyl-tRNA(Gln) + L-glutamate + ADP + phosphate + H(+)</text>
        <dbReference type="Rhea" id="RHEA:17521"/>
        <dbReference type="Rhea" id="RHEA-COMP:9681"/>
        <dbReference type="Rhea" id="RHEA-COMP:9684"/>
        <dbReference type="ChEBI" id="CHEBI:15377"/>
        <dbReference type="ChEBI" id="CHEBI:15378"/>
        <dbReference type="ChEBI" id="CHEBI:29985"/>
        <dbReference type="ChEBI" id="CHEBI:30616"/>
        <dbReference type="ChEBI" id="CHEBI:43474"/>
        <dbReference type="ChEBI" id="CHEBI:58359"/>
        <dbReference type="ChEBI" id="CHEBI:78520"/>
        <dbReference type="ChEBI" id="CHEBI:78521"/>
        <dbReference type="ChEBI" id="CHEBI:456216"/>
    </reaction>
</comment>
<evidence type="ECO:0000313" key="12">
    <source>
        <dbReference type="EMBL" id="KKR99648.1"/>
    </source>
</evidence>
<dbReference type="GO" id="GO:0006412">
    <property type="term" value="P:translation"/>
    <property type="evidence" value="ECO:0007669"/>
    <property type="project" value="UniProtKB-UniRule"/>
</dbReference>
<dbReference type="PROSITE" id="PS01234">
    <property type="entry name" value="GATB"/>
    <property type="match status" value="1"/>
</dbReference>
<dbReference type="SUPFAM" id="SSF89095">
    <property type="entry name" value="GatB/YqeY motif"/>
    <property type="match status" value="1"/>
</dbReference>
<evidence type="ECO:0000256" key="1">
    <source>
        <dbReference type="ARBA" id="ARBA00005306"/>
    </source>
</evidence>
<evidence type="ECO:0000256" key="2">
    <source>
        <dbReference type="ARBA" id="ARBA00011123"/>
    </source>
</evidence>
<organism evidence="12 13">
    <name type="scientific">Candidatus Uhrbacteria bacterium GW2011_GWC1_41_20</name>
    <dbReference type="NCBI Taxonomy" id="1618983"/>
    <lineage>
        <taxon>Bacteria</taxon>
        <taxon>Candidatus Uhriibacteriota</taxon>
    </lineage>
</organism>
<dbReference type="NCBIfam" id="NF004012">
    <property type="entry name" value="PRK05477.1-2"/>
    <property type="match status" value="1"/>
</dbReference>
<proteinExistence type="inferred from homology"/>
<dbReference type="Pfam" id="PF02934">
    <property type="entry name" value="GatB_N"/>
    <property type="match status" value="1"/>
</dbReference>
<comment type="caution">
    <text evidence="12">The sequence shown here is derived from an EMBL/GenBank/DDBJ whole genome shotgun (WGS) entry which is preliminary data.</text>
</comment>
<dbReference type="InterPro" id="IPR006075">
    <property type="entry name" value="Asn/Gln-tRNA_Trfase_suB/E_cat"/>
</dbReference>
<reference evidence="12 13" key="1">
    <citation type="journal article" date="2015" name="Nature">
        <title>rRNA introns, odd ribosomes, and small enigmatic genomes across a large radiation of phyla.</title>
        <authorList>
            <person name="Brown C.T."/>
            <person name="Hug L.A."/>
            <person name="Thomas B.C."/>
            <person name="Sharon I."/>
            <person name="Castelle C.J."/>
            <person name="Singh A."/>
            <person name="Wilkins M.J."/>
            <person name="Williams K.H."/>
            <person name="Banfield J.F."/>
        </authorList>
    </citation>
    <scope>NUCLEOTIDE SEQUENCE [LARGE SCALE GENOMIC DNA]</scope>
</reference>
<evidence type="ECO:0000256" key="6">
    <source>
        <dbReference type="ARBA" id="ARBA00022917"/>
    </source>
</evidence>
<comment type="function">
    <text evidence="7 10">Allows the formation of correctly charged Asn-tRNA(Asn) or Gln-tRNA(Gln) through the transamidation of misacylated Asp-tRNA(Asn) or Glu-tRNA(Gln) in organisms which lack either or both of asparaginyl-tRNA or glutaminyl-tRNA synthetases. The reaction takes place in the presence of glutamine and ATP through an activated phospho-Asp-tRNA(Asn) or phospho-Glu-tRNA(Gln).</text>
</comment>
<dbReference type="InterPro" id="IPR017958">
    <property type="entry name" value="Gln-tRNA_amidoTrfase_suB_CS"/>
</dbReference>
<feature type="domain" description="Asn/Gln amidotransferase" evidence="11">
    <location>
        <begin position="353"/>
        <end position="502"/>
    </location>
</feature>
<gene>
    <name evidence="10" type="primary">gatB</name>
    <name evidence="12" type="ORF">UU50_C0004G0029</name>
</gene>
<dbReference type="GO" id="GO:0050566">
    <property type="term" value="F:asparaginyl-tRNA synthase (glutamine-hydrolyzing) activity"/>
    <property type="evidence" value="ECO:0007669"/>
    <property type="project" value="RHEA"/>
</dbReference>
<evidence type="ECO:0000256" key="5">
    <source>
        <dbReference type="ARBA" id="ARBA00022840"/>
    </source>
</evidence>
<dbReference type="InterPro" id="IPR017959">
    <property type="entry name" value="Asn/Gln-tRNA_amidoTrfase_suB/E"/>
</dbReference>
<keyword evidence="4 10" id="KW-0547">Nucleotide-binding</keyword>
<dbReference type="InterPro" id="IPR014746">
    <property type="entry name" value="Gln_synth/guanido_kin_cat_dom"/>
</dbReference>
<dbReference type="Proteomes" id="UP000033930">
    <property type="component" value="Unassembled WGS sequence"/>
</dbReference>
<dbReference type="SUPFAM" id="SSF55931">
    <property type="entry name" value="Glutamine synthetase/guanido kinase"/>
    <property type="match status" value="1"/>
</dbReference>
<dbReference type="SMART" id="SM00845">
    <property type="entry name" value="GatB_Yqey"/>
    <property type="match status" value="1"/>
</dbReference>
<evidence type="ECO:0000256" key="10">
    <source>
        <dbReference type="HAMAP-Rule" id="MF_00121"/>
    </source>
</evidence>
<name>A0A0G0VFT0_9BACT</name>
<dbReference type="InterPro" id="IPR003789">
    <property type="entry name" value="Asn/Gln_tRNA_amidoTrase-B-like"/>
</dbReference>
<comment type="similarity">
    <text evidence="1 10">Belongs to the GatB/GatE family. GatB subfamily.</text>
</comment>
<keyword evidence="6 10" id="KW-0648">Protein biosynthesis</keyword>
<keyword evidence="3 10" id="KW-0436">Ligase</keyword>
<dbReference type="GO" id="GO:0016740">
    <property type="term" value="F:transferase activity"/>
    <property type="evidence" value="ECO:0007669"/>
    <property type="project" value="UniProtKB-KW"/>
</dbReference>
<dbReference type="FunFam" id="1.10.10.410:FF:000001">
    <property type="entry name" value="Aspartyl/glutamyl-tRNA(Asn/Gln) amidotransferase subunit B"/>
    <property type="match status" value="1"/>
</dbReference>
<dbReference type="PATRIC" id="fig|1618983.3.peg.243"/>
<dbReference type="GO" id="GO:0005524">
    <property type="term" value="F:ATP binding"/>
    <property type="evidence" value="ECO:0007669"/>
    <property type="project" value="UniProtKB-KW"/>
</dbReference>
<evidence type="ECO:0000256" key="4">
    <source>
        <dbReference type="ARBA" id="ARBA00022741"/>
    </source>
</evidence>
<comment type="subunit">
    <text evidence="2 10">Heterotrimer of A, B and C subunits.</text>
</comment>
<dbReference type="NCBIfam" id="TIGR00133">
    <property type="entry name" value="gatB"/>
    <property type="match status" value="1"/>
</dbReference>
<keyword evidence="12" id="KW-0808">Transferase</keyword>
<dbReference type="GO" id="GO:0050567">
    <property type="term" value="F:glutaminyl-tRNA synthase (glutamine-hydrolyzing) activity"/>
    <property type="evidence" value="ECO:0007669"/>
    <property type="project" value="UniProtKB-UniRule"/>
</dbReference>
<evidence type="ECO:0000256" key="8">
    <source>
        <dbReference type="ARBA" id="ARBA00047380"/>
    </source>
</evidence>
<dbReference type="PANTHER" id="PTHR11659">
    <property type="entry name" value="GLUTAMYL-TRNA GLN AMIDOTRANSFERASE SUBUNIT B MITOCHONDRIAL AND PROKARYOTIC PET112-RELATED"/>
    <property type="match status" value="1"/>
</dbReference>
<dbReference type="AlphaFoldDB" id="A0A0G0VFT0"/>
<dbReference type="InterPro" id="IPR004413">
    <property type="entry name" value="GatB"/>
</dbReference>
<dbReference type="Gene3D" id="1.10.10.410">
    <property type="match status" value="1"/>
</dbReference>
<evidence type="ECO:0000313" key="13">
    <source>
        <dbReference type="Proteomes" id="UP000033930"/>
    </source>
</evidence>
<accession>A0A0G0VFT0</accession>
<evidence type="ECO:0000256" key="7">
    <source>
        <dbReference type="ARBA" id="ARBA00024799"/>
    </source>
</evidence>
<protein>
    <recommendedName>
        <fullName evidence="10">Aspartyl/glutamyl-tRNA(Asn/Gln) amidotransferase subunit B</fullName>
        <shortName evidence="10">Asp/Glu-ADT subunit B</shortName>
        <ecNumber evidence="10">6.3.5.-</ecNumber>
    </recommendedName>
</protein>